<dbReference type="RefSeq" id="WP_006714353.1">
    <property type="nucleotide sequence ID" value="NZ_AFWF01000284.1"/>
</dbReference>
<evidence type="ECO:0000313" key="2">
    <source>
        <dbReference type="Proteomes" id="UP000004605"/>
    </source>
</evidence>
<protein>
    <submittedName>
        <fullName evidence="1">Acetyltransferase</fullName>
    </submittedName>
</protein>
<keyword evidence="1" id="KW-0808">Transferase</keyword>
<dbReference type="GO" id="GO:0016740">
    <property type="term" value="F:transferase activity"/>
    <property type="evidence" value="ECO:0007669"/>
    <property type="project" value="UniProtKB-KW"/>
</dbReference>
<dbReference type="EMBL" id="AFWF01000284">
    <property type="protein sequence ID" value="EGU31980.1"/>
    <property type="molecule type" value="Genomic_DNA"/>
</dbReference>
<organism evidence="1 2">
    <name type="scientific">Vibrio ichthyoenteri ATCC 700023</name>
    <dbReference type="NCBI Taxonomy" id="870968"/>
    <lineage>
        <taxon>Bacteria</taxon>
        <taxon>Pseudomonadati</taxon>
        <taxon>Pseudomonadota</taxon>
        <taxon>Gammaproteobacteria</taxon>
        <taxon>Vibrionales</taxon>
        <taxon>Vibrionaceae</taxon>
        <taxon>Vibrio</taxon>
    </lineage>
</organism>
<dbReference type="Proteomes" id="UP000004605">
    <property type="component" value="Unassembled WGS sequence"/>
</dbReference>
<comment type="caution">
    <text evidence="1">The sequence shown here is derived from an EMBL/GenBank/DDBJ whole genome shotgun (WGS) entry which is preliminary data.</text>
</comment>
<proteinExistence type="predicted"/>
<dbReference type="AlphaFoldDB" id="F9S793"/>
<sequence>MSVSQAAQQLEHIVVAGEALNQDNSLFWGPVCIRQSERGRGVFASLFVYARTQSAGQYRYIYTYIDKRNRRSLSAHINKVLFVVKGDLEIEQHRVTQLVCATL</sequence>
<gene>
    <name evidence="1" type="ORF">VII00023_07989</name>
</gene>
<keyword evidence="2" id="KW-1185">Reference proteome</keyword>
<reference evidence="1 2" key="1">
    <citation type="journal article" date="2012" name="Int. J. Syst. Evol. Microbiol.">
        <title>Vibrio caribbeanicus sp. nov., isolated from the marine sponge Scleritoderma cyanea.</title>
        <authorList>
            <person name="Hoffmann M."/>
            <person name="Monday S.R."/>
            <person name="Allard M.W."/>
            <person name="Strain E.A."/>
            <person name="Whittaker P."/>
            <person name="Naum M."/>
            <person name="McCarthy P.J."/>
            <person name="Lopez J.V."/>
            <person name="Fischer M."/>
            <person name="Brown E.W."/>
        </authorList>
    </citation>
    <scope>NUCLEOTIDE SEQUENCE [LARGE SCALE GENOMIC DNA]</scope>
    <source>
        <strain evidence="1 2">ATCC 700023</strain>
    </source>
</reference>
<accession>F9S793</accession>
<evidence type="ECO:0000313" key="1">
    <source>
        <dbReference type="EMBL" id="EGU31980.1"/>
    </source>
</evidence>
<name>F9S793_9VIBR</name>